<evidence type="ECO:0000256" key="3">
    <source>
        <dbReference type="ARBA" id="ARBA00022692"/>
    </source>
</evidence>
<feature type="transmembrane region" description="Helical" evidence="6">
    <location>
        <begin position="52"/>
        <end position="73"/>
    </location>
</feature>
<evidence type="ECO:0000256" key="1">
    <source>
        <dbReference type="ARBA" id="ARBA00004651"/>
    </source>
</evidence>
<feature type="transmembrane region" description="Helical" evidence="6">
    <location>
        <begin position="12"/>
        <end position="32"/>
    </location>
</feature>
<evidence type="ECO:0000313" key="8">
    <source>
        <dbReference type="EMBL" id="MBV7275736.1"/>
    </source>
</evidence>
<dbReference type="PANTHER" id="PTHR12677:SF59">
    <property type="entry name" value="GOLGI APPARATUS MEMBRANE PROTEIN TVP38-RELATED"/>
    <property type="match status" value="1"/>
</dbReference>
<evidence type="ECO:0000259" key="7">
    <source>
        <dbReference type="Pfam" id="PF09335"/>
    </source>
</evidence>
<evidence type="ECO:0000256" key="6">
    <source>
        <dbReference type="RuleBase" id="RU366058"/>
    </source>
</evidence>
<keyword evidence="4 6" id="KW-1133">Transmembrane helix</keyword>
<dbReference type="AlphaFoldDB" id="A0A949WT33"/>
<dbReference type="PANTHER" id="PTHR12677">
    <property type="entry name" value="GOLGI APPARATUS MEMBRANE PROTEIN TVP38-RELATED"/>
    <property type="match status" value="1"/>
</dbReference>
<accession>A0A949WT33</accession>
<evidence type="ECO:0000313" key="9">
    <source>
        <dbReference type="Proteomes" id="UP000694308"/>
    </source>
</evidence>
<feature type="transmembrane region" description="Helical" evidence="6">
    <location>
        <begin position="171"/>
        <end position="189"/>
    </location>
</feature>
<keyword evidence="9" id="KW-1185">Reference proteome</keyword>
<keyword evidence="5 6" id="KW-0472">Membrane</keyword>
<proteinExistence type="inferred from homology"/>
<dbReference type="RefSeq" id="WP_218322787.1">
    <property type="nucleotide sequence ID" value="NZ_JAEEGC010000135.1"/>
</dbReference>
<dbReference type="InterPro" id="IPR015414">
    <property type="entry name" value="TMEM64"/>
</dbReference>
<dbReference type="GO" id="GO:0005886">
    <property type="term" value="C:plasma membrane"/>
    <property type="evidence" value="ECO:0007669"/>
    <property type="project" value="UniProtKB-SubCell"/>
</dbReference>
<sequence>MKKFYDKLSKYKSYIMLILVGIFLVFVAYQYYAKYFNTLKDPNEVKNIIMSYGSYSMLVYIGLQVLQVVAFFIPGEIIQIAGGYIFGTLWGSVLSIIGITLGSALAYGFSRHYGKPLINMIISKKDIKFFDRILNLGNINIIVLLLYAIPGIPKDALAYICGISNINFKDFIVFSTVGRIPGILVSAYFGAKINGGNRTLLIMIAIISIVLFVVGVFKGEKIIKGFMKKGYARDDE</sequence>
<feature type="domain" description="VTT" evidence="7">
    <location>
        <begin position="73"/>
        <end position="191"/>
    </location>
</feature>
<name>A0A949WT33_9CLOT</name>
<comment type="caution">
    <text evidence="8">The sequence shown here is derived from an EMBL/GenBank/DDBJ whole genome shotgun (WGS) entry which is preliminary data.</text>
</comment>
<evidence type="ECO:0000256" key="5">
    <source>
        <dbReference type="ARBA" id="ARBA00023136"/>
    </source>
</evidence>
<dbReference type="InterPro" id="IPR032816">
    <property type="entry name" value="VTT_dom"/>
</dbReference>
<keyword evidence="3 6" id="KW-0812">Transmembrane</keyword>
<feature type="transmembrane region" description="Helical" evidence="6">
    <location>
        <begin position="85"/>
        <end position="109"/>
    </location>
</feature>
<evidence type="ECO:0000256" key="4">
    <source>
        <dbReference type="ARBA" id="ARBA00022989"/>
    </source>
</evidence>
<gene>
    <name evidence="8" type="ORF">I6U48_22825</name>
</gene>
<reference evidence="8" key="1">
    <citation type="submission" date="2020-12" db="EMBL/GenBank/DDBJ databases">
        <title>Clostridium thailandense sp. nov., a novel acetogenic bacterium isolated from peat land soil in Thailand.</title>
        <authorList>
            <person name="Chaikitkaew S."/>
            <person name="Birkeland N.K."/>
        </authorList>
    </citation>
    <scope>NUCLEOTIDE SEQUENCE</scope>
    <source>
        <strain evidence="8">PL3</strain>
    </source>
</reference>
<comment type="similarity">
    <text evidence="6">Belongs to the TVP38/TMEM64 family.</text>
</comment>
<comment type="subcellular location">
    <subcellularLocation>
        <location evidence="1 6">Cell membrane</location>
        <topology evidence="1 6">Multi-pass membrane protein</topology>
    </subcellularLocation>
</comment>
<feature type="transmembrane region" description="Helical" evidence="6">
    <location>
        <begin position="201"/>
        <end position="219"/>
    </location>
</feature>
<organism evidence="8 9">
    <name type="scientific">Clostridium thailandense</name>
    <dbReference type="NCBI Taxonomy" id="2794346"/>
    <lineage>
        <taxon>Bacteria</taxon>
        <taxon>Bacillati</taxon>
        <taxon>Bacillota</taxon>
        <taxon>Clostridia</taxon>
        <taxon>Eubacteriales</taxon>
        <taxon>Clostridiaceae</taxon>
        <taxon>Clostridium</taxon>
    </lineage>
</organism>
<dbReference type="Pfam" id="PF09335">
    <property type="entry name" value="VTT_dom"/>
    <property type="match status" value="1"/>
</dbReference>
<dbReference type="EMBL" id="JAEEGC010000135">
    <property type="protein sequence ID" value="MBV7275736.1"/>
    <property type="molecule type" value="Genomic_DNA"/>
</dbReference>
<dbReference type="Proteomes" id="UP000694308">
    <property type="component" value="Unassembled WGS sequence"/>
</dbReference>
<feature type="transmembrane region" description="Helical" evidence="6">
    <location>
        <begin position="129"/>
        <end position="150"/>
    </location>
</feature>
<keyword evidence="2 6" id="KW-1003">Cell membrane</keyword>
<evidence type="ECO:0000256" key="2">
    <source>
        <dbReference type="ARBA" id="ARBA00022475"/>
    </source>
</evidence>
<protein>
    <recommendedName>
        <fullName evidence="6">TVP38/TMEM64 family membrane protein</fullName>
    </recommendedName>
</protein>